<proteinExistence type="predicted"/>
<keyword evidence="3" id="KW-1185">Reference proteome</keyword>
<evidence type="ECO:0000313" key="3">
    <source>
        <dbReference type="Proteomes" id="UP001164472"/>
    </source>
</evidence>
<protein>
    <submittedName>
        <fullName evidence="2">DUF4389 domain-containing protein</fullName>
    </submittedName>
</protein>
<dbReference type="KEGG" id="asem:NNL22_06290"/>
<accession>A0A9E8HUX1</accession>
<gene>
    <name evidence="2" type="ORF">NNL22_06290</name>
</gene>
<evidence type="ECO:0000313" key="2">
    <source>
        <dbReference type="EMBL" id="UZW76184.1"/>
    </source>
</evidence>
<keyword evidence="1" id="KW-1133">Transmembrane helix</keyword>
<name>A0A9E8HUX1_9ALTE</name>
<sequence>MSNNSGYDKDAHWLRILYMIGFYVVYKVTDLVIIIMLILQAIVTTFGNGPNPRLTKFGASLATYVSQIVRFLSYADEKKPYPFSEWPKK</sequence>
<dbReference type="EMBL" id="CP101527">
    <property type="protein sequence ID" value="UZW76184.1"/>
    <property type="molecule type" value="Genomic_DNA"/>
</dbReference>
<dbReference type="Proteomes" id="UP001164472">
    <property type="component" value="Chromosome"/>
</dbReference>
<keyword evidence="1" id="KW-0472">Membrane</keyword>
<reference evidence="2" key="1">
    <citation type="submission" date="2022-07" db="EMBL/GenBank/DDBJ databases">
        <title>Alkalimarinus sp. nov., isolated from gut of a Alitta virens.</title>
        <authorList>
            <person name="Yang A.I."/>
            <person name="Shin N.-R."/>
        </authorList>
    </citation>
    <scope>NUCLEOTIDE SEQUENCE</scope>
    <source>
        <strain evidence="2">FA028</strain>
    </source>
</reference>
<dbReference type="RefSeq" id="WP_251812000.1">
    <property type="nucleotide sequence ID" value="NZ_CP101527.1"/>
</dbReference>
<evidence type="ECO:0000256" key="1">
    <source>
        <dbReference type="SAM" id="Phobius"/>
    </source>
</evidence>
<dbReference type="Pfam" id="PF14333">
    <property type="entry name" value="DUF4389"/>
    <property type="match status" value="1"/>
</dbReference>
<dbReference type="InterPro" id="IPR025498">
    <property type="entry name" value="DUF4389"/>
</dbReference>
<organism evidence="2 3">
    <name type="scientific">Alkalimarinus sediminis</name>
    <dbReference type="NCBI Taxonomy" id="1632866"/>
    <lineage>
        <taxon>Bacteria</taxon>
        <taxon>Pseudomonadati</taxon>
        <taxon>Pseudomonadota</taxon>
        <taxon>Gammaproteobacteria</taxon>
        <taxon>Alteromonadales</taxon>
        <taxon>Alteromonadaceae</taxon>
        <taxon>Alkalimarinus</taxon>
    </lineage>
</organism>
<dbReference type="AlphaFoldDB" id="A0A9E8HUX1"/>
<feature type="transmembrane region" description="Helical" evidence="1">
    <location>
        <begin position="20"/>
        <end position="43"/>
    </location>
</feature>
<keyword evidence="1" id="KW-0812">Transmembrane</keyword>